<evidence type="ECO:0000256" key="1">
    <source>
        <dbReference type="SAM" id="SignalP"/>
    </source>
</evidence>
<accession>A0A7S1YNH3</accession>
<proteinExistence type="predicted"/>
<protein>
    <recommendedName>
        <fullName evidence="3">KIF-binding protein</fullName>
    </recommendedName>
</protein>
<keyword evidence="1" id="KW-0732">Signal</keyword>
<name>A0A7S1YNH3_9STRA</name>
<dbReference type="InterPro" id="IPR053159">
    <property type="entry name" value="Hybrid_Histidine_Kinase"/>
</dbReference>
<dbReference type="PANTHER" id="PTHR43642">
    <property type="entry name" value="HYBRID SIGNAL TRANSDUCTION HISTIDINE KINASE G"/>
    <property type="match status" value="1"/>
</dbReference>
<dbReference type="EMBL" id="HBGN01002527">
    <property type="protein sequence ID" value="CAD9315287.1"/>
    <property type="molecule type" value="Transcribed_RNA"/>
</dbReference>
<evidence type="ECO:0008006" key="3">
    <source>
        <dbReference type="Google" id="ProtNLM"/>
    </source>
</evidence>
<feature type="signal peptide" evidence="1">
    <location>
        <begin position="1"/>
        <end position="24"/>
    </location>
</feature>
<gene>
    <name evidence="2" type="ORF">DBRI1063_LOCUS1694</name>
</gene>
<dbReference type="PANTHER" id="PTHR43642:SF1">
    <property type="entry name" value="HYBRID SIGNAL TRANSDUCTION HISTIDINE KINASE G"/>
    <property type="match status" value="1"/>
</dbReference>
<dbReference type="SUPFAM" id="SSF48452">
    <property type="entry name" value="TPR-like"/>
    <property type="match status" value="1"/>
</dbReference>
<evidence type="ECO:0000313" key="2">
    <source>
        <dbReference type="EMBL" id="CAD9315287.1"/>
    </source>
</evidence>
<sequence>MSDTNKIAAMKFLHLLILYTFLSKQDYLPIVIIQSMQLTLNHGICKESCVALASCSYLLCEFQDFEGSEHIGSLSTGLLERSKAQEYRSQVHLCVYGGVYGFKNLKLCVEPLMDGYRVGMQTGDIQHAMFNAIQHIKIGFISGQNLIELEKKVLMFGKEMIEYNQMTSYQLLLTIKQAVTDLILSTNDPFVMAENNAEQKSLLLQATEANSLVVECELYIFGSIVAYIYNSYDLAAALIQKRYELEKKMSRTILLWGATAFYDGLIFLAMAQKSSEFEWTSEVSDVMSKIDRFVQIGKSNNEHKLLLLEAETKSRLGETDKASKKYELAIAAAEINGFVHEQAIANERAADFFLRNNDRIKASQHYGRANHLYIQWGAQGKANNLCKNIPF</sequence>
<reference evidence="2" key="1">
    <citation type="submission" date="2021-01" db="EMBL/GenBank/DDBJ databases">
        <authorList>
            <person name="Corre E."/>
            <person name="Pelletier E."/>
            <person name="Niang G."/>
            <person name="Scheremetjew M."/>
            <person name="Finn R."/>
            <person name="Kale V."/>
            <person name="Holt S."/>
            <person name="Cochrane G."/>
            <person name="Meng A."/>
            <person name="Brown T."/>
            <person name="Cohen L."/>
        </authorList>
    </citation>
    <scope>NUCLEOTIDE SEQUENCE</scope>
    <source>
        <strain evidence="2">Pop2</strain>
    </source>
</reference>
<dbReference type="InterPro" id="IPR011990">
    <property type="entry name" value="TPR-like_helical_dom_sf"/>
</dbReference>
<organism evidence="2">
    <name type="scientific">Ditylum brightwellii</name>
    <dbReference type="NCBI Taxonomy" id="49249"/>
    <lineage>
        <taxon>Eukaryota</taxon>
        <taxon>Sar</taxon>
        <taxon>Stramenopiles</taxon>
        <taxon>Ochrophyta</taxon>
        <taxon>Bacillariophyta</taxon>
        <taxon>Mediophyceae</taxon>
        <taxon>Lithodesmiophycidae</taxon>
        <taxon>Lithodesmiales</taxon>
        <taxon>Lithodesmiaceae</taxon>
        <taxon>Ditylum</taxon>
    </lineage>
</organism>
<dbReference type="AlphaFoldDB" id="A0A7S1YNH3"/>
<feature type="chain" id="PRO_5030733589" description="KIF-binding protein" evidence="1">
    <location>
        <begin position="25"/>
        <end position="391"/>
    </location>
</feature>